<gene>
    <name evidence="11" type="ORF">EXIGLDRAFT_629891</name>
</gene>
<evidence type="ECO:0000313" key="12">
    <source>
        <dbReference type="Proteomes" id="UP000077266"/>
    </source>
</evidence>
<keyword evidence="3 9" id="KW-0645">Protease</keyword>
<evidence type="ECO:0000256" key="4">
    <source>
        <dbReference type="ARBA" id="ARBA00022723"/>
    </source>
</evidence>
<protein>
    <recommendedName>
        <fullName evidence="9">Peptide hydrolase</fullName>
        <ecNumber evidence="9">3.4.-.-</ecNumber>
    </recommendedName>
</protein>
<dbReference type="InParanoid" id="A0A165BGM7"/>
<dbReference type="EC" id="3.4.-.-" evidence="9"/>
<dbReference type="PANTHER" id="PTHR12147">
    <property type="entry name" value="METALLOPEPTIDASE M28 FAMILY MEMBER"/>
    <property type="match status" value="1"/>
</dbReference>
<evidence type="ECO:0000256" key="2">
    <source>
        <dbReference type="ARBA" id="ARBA00022438"/>
    </source>
</evidence>
<proteinExistence type="inferred from homology"/>
<dbReference type="InterPro" id="IPR045175">
    <property type="entry name" value="M28_fam"/>
</dbReference>
<dbReference type="GO" id="GO:0004177">
    <property type="term" value="F:aminopeptidase activity"/>
    <property type="evidence" value="ECO:0007669"/>
    <property type="project" value="UniProtKB-KW"/>
</dbReference>
<evidence type="ECO:0000256" key="3">
    <source>
        <dbReference type="ARBA" id="ARBA00022670"/>
    </source>
</evidence>
<accession>A0A165BGM7</accession>
<evidence type="ECO:0000256" key="7">
    <source>
        <dbReference type="ARBA" id="ARBA00022833"/>
    </source>
</evidence>
<evidence type="ECO:0000256" key="6">
    <source>
        <dbReference type="ARBA" id="ARBA00022801"/>
    </source>
</evidence>
<keyword evidence="4 9" id="KW-0479">Metal-binding</keyword>
<dbReference type="OrthoDB" id="2214at2759"/>
<dbReference type="STRING" id="1314781.A0A165BGM7"/>
<keyword evidence="2" id="KW-0031">Aminopeptidase</keyword>
<keyword evidence="5" id="KW-0732">Signal</keyword>
<dbReference type="GO" id="GO:0006508">
    <property type="term" value="P:proteolysis"/>
    <property type="evidence" value="ECO:0007669"/>
    <property type="project" value="UniProtKB-KW"/>
</dbReference>
<keyword evidence="12" id="KW-1185">Reference proteome</keyword>
<comment type="similarity">
    <text evidence="8">Belongs to the peptidase M28 family. M28E subfamily.</text>
</comment>
<dbReference type="GO" id="GO:0046872">
    <property type="term" value="F:metal ion binding"/>
    <property type="evidence" value="ECO:0007669"/>
    <property type="project" value="UniProtKB-KW"/>
</dbReference>
<dbReference type="InterPro" id="IPR007484">
    <property type="entry name" value="Peptidase_M28"/>
</dbReference>
<keyword evidence="6 9" id="KW-0378">Hydrolase</keyword>
<evidence type="ECO:0000256" key="5">
    <source>
        <dbReference type="ARBA" id="ARBA00022729"/>
    </source>
</evidence>
<reference evidence="11 12" key="1">
    <citation type="journal article" date="2016" name="Mol. Biol. Evol.">
        <title>Comparative Genomics of Early-Diverging Mushroom-Forming Fungi Provides Insights into the Origins of Lignocellulose Decay Capabilities.</title>
        <authorList>
            <person name="Nagy L.G."/>
            <person name="Riley R."/>
            <person name="Tritt A."/>
            <person name="Adam C."/>
            <person name="Daum C."/>
            <person name="Floudas D."/>
            <person name="Sun H."/>
            <person name="Yadav J.S."/>
            <person name="Pangilinan J."/>
            <person name="Larsson K.H."/>
            <person name="Matsuura K."/>
            <person name="Barry K."/>
            <person name="Labutti K."/>
            <person name="Kuo R."/>
            <person name="Ohm R.A."/>
            <person name="Bhattacharya S.S."/>
            <person name="Shirouzu T."/>
            <person name="Yoshinaga Y."/>
            <person name="Martin F.M."/>
            <person name="Grigoriev I.V."/>
            <person name="Hibbett D.S."/>
        </authorList>
    </citation>
    <scope>NUCLEOTIDE SEQUENCE [LARGE SCALE GENOMIC DNA]</scope>
    <source>
        <strain evidence="11 12">HHB12029</strain>
    </source>
</reference>
<evidence type="ECO:0000259" key="10">
    <source>
        <dbReference type="Pfam" id="PF04389"/>
    </source>
</evidence>
<dbReference type="EMBL" id="KV426465">
    <property type="protein sequence ID" value="KZV80604.1"/>
    <property type="molecule type" value="Genomic_DNA"/>
</dbReference>
<organism evidence="11 12">
    <name type="scientific">Exidia glandulosa HHB12029</name>
    <dbReference type="NCBI Taxonomy" id="1314781"/>
    <lineage>
        <taxon>Eukaryota</taxon>
        <taxon>Fungi</taxon>
        <taxon>Dikarya</taxon>
        <taxon>Basidiomycota</taxon>
        <taxon>Agaricomycotina</taxon>
        <taxon>Agaricomycetes</taxon>
        <taxon>Auriculariales</taxon>
        <taxon>Exidiaceae</taxon>
        <taxon>Exidia</taxon>
    </lineage>
</organism>
<dbReference type="GO" id="GO:0008235">
    <property type="term" value="F:metalloexopeptidase activity"/>
    <property type="evidence" value="ECO:0007669"/>
    <property type="project" value="InterPro"/>
</dbReference>
<dbReference type="Proteomes" id="UP000077266">
    <property type="component" value="Unassembled WGS sequence"/>
</dbReference>
<comment type="cofactor">
    <cofactor evidence="1">
        <name>Zn(2+)</name>
        <dbReference type="ChEBI" id="CHEBI:29105"/>
    </cofactor>
</comment>
<dbReference type="Pfam" id="PF04389">
    <property type="entry name" value="Peptidase_M28"/>
    <property type="match status" value="1"/>
</dbReference>
<dbReference type="SUPFAM" id="SSF53187">
    <property type="entry name" value="Zn-dependent exopeptidases"/>
    <property type="match status" value="1"/>
</dbReference>
<evidence type="ECO:0000256" key="8">
    <source>
        <dbReference type="ARBA" id="ARBA00043962"/>
    </source>
</evidence>
<dbReference type="Gene3D" id="3.40.630.10">
    <property type="entry name" value="Zn peptidases"/>
    <property type="match status" value="1"/>
</dbReference>
<sequence length="327" mass="36092">MTEGDKLRLKRQGREFMDVTDHPSLGALNAQRASLVHARPPVPALSNSTRDRLHAVMDSLDDKHLRKDIEILSSFWNRNYRSLWGKRSSEWIFSHVQDILNSTRSSSSKLTTGVFKFAHAFPQSSVIARLEAKDDNTRPMDKELVIVGAHQDSLNYRMPFYRAPGADDDGSGTVTIMQVLRSLLDVDFVPPKGIAVEFHWFAAEEGGLLGSQDIAATYEEGGAKVKGVMQFDMTAFVKDGTRPIIAFFNEAVDLNLTSFAASLVEEYTELPWNYTSCGPVCGSDHMSWTKAGYPAIFATESLFQGASCVPSTNGCGLTEPDANLDSQ</sequence>
<name>A0A165BGM7_EXIGL</name>
<evidence type="ECO:0000256" key="1">
    <source>
        <dbReference type="ARBA" id="ARBA00001947"/>
    </source>
</evidence>
<dbReference type="AlphaFoldDB" id="A0A165BGM7"/>
<dbReference type="PANTHER" id="PTHR12147:SF56">
    <property type="entry name" value="AMINOPEPTIDASE YDR415C-RELATED"/>
    <property type="match status" value="1"/>
</dbReference>
<keyword evidence="7 9" id="KW-0862">Zinc</keyword>
<evidence type="ECO:0000256" key="9">
    <source>
        <dbReference type="RuleBase" id="RU361240"/>
    </source>
</evidence>
<evidence type="ECO:0000313" key="11">
    <source>
        <dbReference type="EMBL" id="KZV80604.1"/>
    </source>
</evidence>
<feature type="domain" description="Peptidase M28" evidence="10">
    <location>
        <begin position="126"/>
        <end position="298"/>
    </location>
</feature>